<feature type="compositionally biased region" description="Low complexity" evidence="13">
    <location>
        <begin position="231"/>
        <end position="251"/>
    </location>
</feature>
<evidence type="ECO:0000256" key="6">
    <source>
        <dbReference type="ARBA" id="ARBA00023187"/>
    </source>
</evidence>
<dbReference type="GO" id="GO:0003729">
    <property type="term" value="F:mRNA binding"/>
    <property type="evidence" value="ECO:0007669"/>
    <property type="project" value="Ensembl"/>
</dbReference>
<evidence type="ECO:0000256" key="11">
    <source>
        <dbReference type="ARBA" id="ARBA00042922"/>
    </source>
</evidence>
<evidence type="ECO:0000256" key="10">
    <source>
        <dbReference type="ARBA" id="ARBA00042740"/>
    </source>
</evidence>
<proteinExistence type="predicted"/>
<dbReference type="GO" id="GO:0000381">
    <property type="term" value="P:regulation of alternative mRNA splicing, via spliceosome"/>
    <property type="evidence" value="ECO:0007669"/>
    <property type="project" value="Ensembl"/>
</dbReference>
<dbReference type="CDD" id="cd12407">
    <property type="entry name" value="RRM_FOX1_like"/>
    <property type="match status" value="1"/>
</dbReference>
<evidence type="ECO:0000256" key="1">
    <source>
        <dbReference type="ARBA" id="ARBA00004123"/>
    </source>
</evidence>
<dbReference type="Pfam" id="PF00076">
    <property type="entry name" value="RRM_1"/>
    <property type="match status" value="1"/>
</dbReference>
<dbReference type="GO" id="GO:0048813">
    <property type="term" value="P:dendrite morphogenesis"/>
    <property type="evidence" value="ECO:0007669"/>
    <property type="project" value="Ensembl"/>
</dbReference>
<dbReference type="GO" id="GO:0021942">
    <property type="term" value="P:radial glia guided migration of Purkinje cell"/>
    <property type="evidence" value="ECO:0007669"/>
    <property type="project" value="Ensembl"/>
</dbReference>
<dbReference type="PANTHER" id="PTHR15597">
    <property type="entry name" value="ATAXIN 2-BINDING PROTEIN 1-RELATED"/>
    <property type="match status" value="1"/>
</dbReference>
<keyword evidence="7" id="KW-0539">Nucleus</keyword>
<dbReference type="FunFam" id="3.30.70.330:FF:000375">
    <property type="entry name" value="RNA binding fox-1 homolog 1"/>
    <property type="match status" value="1"/>
</dbReference>
<comment type="subcellular location">
    <subcellularLocation>
        <location evidence="2">Cytoplasm</location>
    </subcellularLocation>
    <subcellularLocation>
        <location evidence="1">Nucleus</location>
    </subcellularLocation>
</comment>
<dbReference type="GO" id="GO:0005737">
    <property type="term" value="C:cytoplasm"/>
    <property type="evidence" value="ECO:0007669"/>
    <property type="project" value="UniProtKB-SubCell"/>
</dbReference>
<feature type="compositionally biased region" description="Polar residues" evidence="13">
    <location>
        <begin position="151"/>
        <end position="161"/>
    </location>
</feature>
<keyword evidence="5 12" id="KW-0694">RNA-binding</keyword>
<dbReference type="SMART" id="SM00360">
    <property type="entry name" value="RRM"/>
    <property type="match status" value="1"/>
</dbReference>
<dbReference type="Proteomes" id="UP000694387">
    <property type="component" value="Chromosome 2"/>
</dbReference>
<dbReference type="SUPFAM" id="SSF54928">
    <property type="entry name" value="RNA-binding domain, RBD"/>
    <property type="match status" value="1"/>
</dbReference>
<feature type="region of interest" description="Disordered" evidence="13">
    <location>
        <begin position="208"/>
        <end position="261"/>
    </location>
</feature>
<evidence type="ECO:0000256" key="12">
    <source>
        <dbReference type="PROSITE-ProRule" id="PRU00176"/>
    </source>
</evidence>
<evidence type="ECO:0000256" key="3">
    <source>
        <dbReference type="ARBA" id="ARBA00022490"/>
    </source>
</evidence>
<keyword evidence="6" id="KW-0508">mRNA splicing</keyword>
<dbReference type="PANTHER" id="PTHR15597:SF31">
    <property type="entry name" value="RNA BINDING PROTEIN FOX-1 HOMOLOG 2"/>
    <property type="match status" value="1"/>
</dbReference>
<dbReference type="InterPro" id="IPR025670">
    <property type="entry name" value="Fox-1_C_dom"/>
</dbReference>
<dbReference type="InterPro" id="IPR035979">
    <property type="entry name" value="RBD_domain_sf"/>
</dbReference>
<evidence type="ECO:0000256" key="5">
    <source>
        <dbReference type="ARBA" id="ARBA00022884"/>
    </source>
</evidence>
<reference evidence="15 16" key="1">
    <citation type="journal article" date="2020" name="Nat. Commun.">
        <title>Donkey genomes provide new insights into domestication and selection for coat color.</title>
        <authorList>
            <person name="Wang"/>
            <person name="C."/>
            <person name="Li"/>
            <person name="H."/>
            <person name="Guo"/>
            <person name="Y."/>
            <person name="Huang"/>
            <person name="J."/>
            <person name="Sun"/>
            <person name="Y."/>
            <person name="Min"/>
            <person name="J."/>
            <person name="Wang"/>
            <person name="J."/>
            <person name="Fang"/>
            <person name="X."/>
            <person name="Zhao"/>
            <person name="Z."/>
            <person name="Wang"/>
            <person name="S."/>
            <person name="Zhang"/>
            <person name="Y."/>
            <person name="Liu"/>
            <person name="Q."/>
            <person name="Jiang"/>
            <person name="Q."/>
            <person name="Wang"/>
            <person name="X."/>
            <person name="Guo"/>
            <person name="Y."/>
            <person name="Yang"/>
            <person name="C."/>
            <person name="Wang"/>
            <person name="Y."/>
            <person name="Tian"/>
            <person name="F."/>
            <person name="Zhuang"/>
            <person name="G."/>
            <person name="Fan"/>
            <person name="Y."/>
            <person name="Gao"/>
            <person name="Q."/>
            <person name="Li"/>
            <person name="Y."/>
            <person name="Ju"/>
            <person name="Z."/>
            <person name="Li"/>
            <person name="J."/>
            <person name="Li"/>
            <person name="R."/>
            <person name="Hou"/>
            <person name="M."/>
            <person name="Yang"/>
            <person name="G."/>
            <person name="Liu"/>
            <person name="G."/>
            <person name="Liu"/>
            <person name="W."/>
            <person name="Guo"/>
            <person name="J."/>
            <person name="Pan"/>
            <person name="S."/>
            <person name="Fan"/>
            <person name="G."/>
            <person name="Zhang"/>
            <person name="W."/>
            <person name="Zhang"/>
            <person name="R."/>
            <person name="Yu"/>
            <person name="J."/>
            <person name="Zhang"/>
            <person name="X."/>
            <person name="Yin"/>
            <person name="Q."/>
            <person name="Ji"/>
            <person name="C."/>
            <person name="Jin"/>
            <person name="Y."/>
            <person name="Yue"/>
            <person name="G."/>
            <person name="Liu"/>
            <person name="M."/>
            <person name="Xu"/>
            <person name="J."/>
            <person name="Liu"/>
            <person name="S."/>
            <person name="Jordana"/>
            <person name="J."/>
            <person name="Noce"/>
            <person name="A."/>
            <person name="Amills"/>
            <person name="M."/>
            <person name="Wu"/>
            <person name="D.D."/>
            <person name="Li"/>
            <person name="S."/>
            <person name="Zhou"/>
            <person name="X. and Zhong"/>
            <person name="J."/>
        </authorList>
    </citation>
    <scope>NUCLEOTIDE SEQUENCE [LARGE SCALE GENOMIC DNA]</scope>
</reference>
<dbReference type="GO" id="GO:0006397">
    <property type="term" value="P:mRNA processing"/>
    <property type="evidence" value="ECO:0007669"/>
    <property type="project" value="UniProtKB-KW"/>
</dbReference>
<dbReference type="Pfam" id="PF12414">
    <property type="entry name" value="Fox-1_C"/>
    <property type="match status" value="1"/>
</dbReference>
<dbReference type="GeneTree" id="ENSGT00940000157534"/>
<dbReference type="GO" id="GO:0008380">
    <property type="term" value="P:RNA splicing"/>
    <property type="evidence" value="ECO:0007669"/>
    <property type="project" value="UniProtKB-KW"/>
</dbReference>
<evidence type="ECO:0000256" key="9">
    <source>
        <dbReference type="ARBA" id="ARBA00041605"/>
    </source>
</evidence>
<reference evidence="15" key="3">
    <citation type="submission" date="2025-09" db="UniProtKB">
        <authorList>
            <consortium name="Ensembl"/>
        </authorList>
    </citation>
    <scope>IDENTIFICATION</scope>
</reference>
<dbReference type="AlphaFoldDB" id="A0A8C4MLG7"/>
<evidence type="ECO:0000313" key="15">
    <source>
        <dbReference type="Ensembl" id="ENSEASP00005027834.2"/>
    </source>
</evidence>
<organism evidence="15 16">
    <name type="scientific">Equus asinus</name>
    <name type="common">Donkey</name>
    <name type="synonym">Equus africanus asinus</name>
    <dbReference type="NCBI Taxonomy" id="9793"/>
    <lineage>
        <taxon>Eukaryota</taxon>
        <taxon>Metazoa</taxon>
        <taxon>Chordata</taxon>
        <taxon>Craniata</taxon>
        <taxon>Vertebrata</taxon>
        <taxon>Euteleostomi</taxon>
        <taxon>Mammalia</taxon>
        <taxon>Eutheria</taxon>
        <taxon>Laurasiatheria</taxon>
        <taxon>Perissodactyla</taxon>
        <taxon>Equidae</taxon>
        <taxon>Equus</taxon>
    </lineage>
</organism>
<feature type="domain" description="RRM" evidence="14">
    <location>
        <begin position="255"/>
        <end position="331"/>
    </location>
</feature>
<evidence type="ECO:0000313" key="16">
    <source>
        <dbReference type="Proteomes" id="UP000694387"/>
    </source>
</evidence>
<dbReference type="Gene3D" id="3.30.70.330">
    <property type="match status" value="1"/>
</dbReference>
<reference evidence="15" key="2">
    <citation type="submission" date="2025-08" db="UniProtKB">
        <authorList>
            <consortium name="Ensembl"/>
        </authorList>
    </citation>
    <scope>IDENTIFICATION</scope>
</reference>
<dbReference type="InterPro" id="IPR000504">
    <property type="entry name" value="RRM_dom"/>
</dbReference>
<dbReference type="Ensembl" id="ENSEAST00005030228.2">
    <property type="protein sequence ID" value="ENSEASP00005027834.2"/>
    <property type="gene ID" value="ENSEASG00005018920.2"/>
</dbReference>
<protein>
    <recommendedName>
        <fullName evidence="8">RNA binding protein fox-1 homolog 2</fullName>
    </recommendedName>
    <alternativeName>
        <fullName evidence="10">Fox-1 homolog B</fullName>
    </alternativeName>
    <alternativeName>
        <fullName evidence="9">RNA-binding motif protein 9</fullName>
    </alternativeName>
    <alternativeName>
        <fullName evidence="11">RNA-binding protein 9</fullName>
    </alternativeName>
</protein>
<sequence length="520" mass="55707">MLCGGSQHPQSLAHWFAPHTNFQEHCHCQRLAQWVLRTLLALWEVSTLAASPSGSFGRAYSELVVLALKRDSGLLLSVSAEAEAALFTEWRVVPCSRRCVGRFTCVCVCSAHIHICWVSSLLCSYLKPWSGSFLSNEPLTPGYHGFPARDSQGNQEPTTTPDAMVQPFTTIPFPPPPQNGIPTEYGVPHTQDYAGQTSEHNLTLYGSTQAHGEQSSSSPSAQNGSLTQTEGGAQTDGQQSQTQSSENSESKSTPKRLHVSNIPFRFRDPDLRQMFGQFGKILDVEIIFNERGSKGFGFVTFENSADADRAREKLHGTVVEGRKIEVNNATARVMTNKKMVTPYANGWKLSPVVGAVYGPELYAASSFQADVSLGNDAAVPLSGRGGINTYIPLIIPGFPYPAAATTAAAFRGAHLRGRGRTVYGAVRAVPPAAIPAYPGVVYQDGFYGADLYGGYAAYRYAQPATATAATAAAAAAAAYSDGYGRVYTADPYHALAPAASYGVGAVASLYRGGYSRFAPY</sequence>
<name>A0A8C4MLG7_EQUAS</name>
<dbReference type="GO" id="GO:0050885">
    <property type="term" value="P:neuromuscular process controlling balance"/>
    <property type="evidence" value="ECO:0007669"/>
    <property type="project" value="Ensembl"/>
</dbReference>
<gene>
    <name evidence="15" type="primary">RBFOX2</name>
</gene>
<dbReference type="GO" id="GO:0005634">
    <property type="term" value="C:nucleus"/>
    <property type="evidence" value="ECO:0007669"/>
    <property type="project" value="UniProtKB-SubCell"/>
</dbReference>
<feature type="region of interest" description="Disordered" evidence="13">
    <location>
        <begin position="144"/>
        <end position="193"/>
    </location>
</feature>
<dbReference type="InterPro" id="IPR012677">
    <property type="entry name" value="Nucleotide-bd_a/b_plait_sf"/>
</dbReference>
<keyword evidence="16" id="KW-1185">Reference proteome</keyword>
<evidence type="ECO:0000256" key="13">
    <source>
        <dbReference type="SAM" id="MobiDB-lite"/>
    </source>
</evidence>
<dbReference type="GO" id="GO:0010724">
    <property type="term" value="P:regulation of definitive erythrocyte differentiation"/>
    <property type="evidence" value="ECO:0007669"/>
    <property type="project" value="Ensembl"/>
</dbReference>
<keyword evidence="3" id="KW-0963">Cytoplasm</keyword>
<evidence type="ECO:0000256" key="4">
    <source>
        <dbReference type="ARBA" id="ARBA00022664"/>
    </source>
</evidence>
<accession>A0A8C4MLG7</accession>
<feature type="compositionally biased region" description="Polar residues" evidence="13">
    <location>
        <begin position="221"/>
        <end position="230"/>
    </location>
</feature>
<evidence type="ECO:0000256" key="2">
    <source>
        <dbReference type="ARBA" id="ARBA00004496"/>
    </source>
</evidence>
<evidence type="ECO:0000259" key="14">
    <source>
        <dbReference type="PROSITE" id="PS50102"/>
    </source>
</evidence>
<evidence type="ECO:0000256" key="8">
    <source>
        <dbReference type="ARBA" id="ARBA00040383"/>
    </source>
</evidence>
<dbReference type="PROSITE" id="PS50102">
    <property type="entry name" value="RRM"/>
    <property type="match status" value="1"/>
</dbReference>
<evidence type="ECO:0000256" key="7">
    <source>
        <dbReference type="ARBA" id="ARBA00023242"/>
    </source>
</evidence>
<dbReference type="InterPro" id="IPR047131">
    <property type="entry name" value="RBFOX1-like"/>
</dbReference>
<dbReference type="InterPro" id="IPR034237">
    <property type="entry name" value="FOX1_RRM"/>
</dbReference>
<keyword evidence="4" id="KW-0507">mRNA processing</keyword>